<dbReference type="GO" id="GO:0043565">
    <property type="term" value="F:sequence-specific DNA binding"/>
    <property type="evidence" value="ECO:0007669"/>
    <property type="project" value="TreeGrafter"/>
</dbReference>
<feature type="region of interest" description="Disordered" evidence="3">
    <location>
        <begin position="82"/>
        <end position="102"/>
    </location>
</feature>
<dbReference type="AlphaFoldDB" id="A0A087TFC6"/>
<dbReference type="PANTHER" id="PTHR13029">
    <property type="match status" value="1"/>
</dbReference>
<accession>A0A087TFC6</accession>
<dbReference type="Proteomes" id="UP000054359">
    <property type="component" value="Unassembled WGS sequence"/>
</dbReference>
<dbReference type="GO" id="GO:0045893">
    <property type="term" value="P:positive regulation of DNA-templated transcription"/>
    <property type="evidence" value="ECO:0007669"/>
    <property type="project" value="TreeGrafter"/>
</dbReference>
<dbReference type="InterPro" id="IPR051577">
    <property type="entry name" value="MRF-like"/>
</dbReference>
<gene>
    <name evidence="5" type="ORF">X975_15245</name>
</gene>
<feature type="DNA-binding region" description="NDT80" evidence="2">
    <location>
        <begin position="128"/>
        <end position="276"/>
    </location>
</feature>
<feature type="compositionally biased region" description="Polar residues" evidence="3">
    <location>
        <begin position="82"/>
        <end position="92"/>
    </location>
</feature>
<protein>
    <submittedName>
        <fullName evidence="5">Myelin regulatory factor</fullName>
    </submittedName>
</protein>
<dbReference type="PANTHER" id="PTHR13029:SF18">
    <property type="entry name" value="MYELIN REGULATORY FACTOR HOMOLOG 1"/>
    <property type="match status" value="1"/>
</dbReference>
<feature type="non-terminal residue" evidence="5">
    <location>
        <position position="276"/>
    </location>
</feature>
<dbReference type="EMBL" id="KK114968">
    <property type="protein sequence ID" value="KFM63815.1"/>
    <property type="molecule type" value="Genomic_DNA"/>
</dbReference>
<dbReference type="STRING" id="407821.A0A087TFC6"/>
<sequence>MMQPSGDLKQYMSYNNTQPLKHLSETSLSLSQSLQLSNPPQAVQAPIPPHSTVSQTLSAVPSQSASVGSVLTHLQHHIPTSLTSGLGLQPQTLGPPTPHLSSLYDSNEDFLCDNLESNNTNHKKRKLTENHKNVVNNNMLNGMMNVKQEAGGISPEPHTNTPVLSTTDDEYSFDFSGPDGSGMFLESAYQCIRFQPFQQNTWAILCDHTLKELPPPNYRVDADKGFNFSNADDAFVCQKKNHFQVTVHIQPIGEPHYVKTPDGVKKIDHFYLHFNG</sequence>
<dbReference type="PROSITE" id="PS51517">
    <property type="entry name" value="NDT80"/>
    <property type="match status" value="1"/>
</dbReference>
<dbReference type="GO" id="GO:0003700">
    <property type="term" value="F:DNA-binding transcription factor activity"/>
    <property type="evidence" value="ECO:0007669"/>
    <property type="project" value="UniProtKB-UniRule"/>
</dbReference>
<feature type="domain" description="NDT80" evidence="4">
    <location>
        <begin position="128"/>
        <end position="276"/>
    </location>
</feature>
<dbReference type="GO" id="GO:0005634">
    <property type="term" value="C:nucleus"/>
    <property type="evidence" value="ECO:0007669"/>
    <property type="project" value="TreeGrafter"/>
</dbReference>
<evidence type="ECO:0000256" key="2">
    <source>
        <dbReference type="PROSITE-ProRule" id="PRU00850"/>
    </source>
</evidence>
<evidence type="ECO:0000313" key="5">
    <source>
        <dbReference type="EMBL" id="KFM63815.1"/>
    </source>
</evidence>
<dbReference type="OrthoDB" id="27041at2759"/>
<evidence type="ECO:0000259" key="4">
    <source>
        <dbReference type="PROSITE" id="PS51517"/>
    </source>
</evidence>
<evidence type="ECO:0000256" key="1">
    <source>
        <dbReference type="ARBA" id="ARBA00023125"/>
    </source>
</evidence>
<organism evidence="5 6">
    <name type="scientific">Stegodyphus mimosarum</name>
    <name type="common">African social velvet spider</name>
    <dbReference type="NCBI Taxonomy" id="407821"/>
    <lineage>
        <taxon>Eukaryota</taxon>
        <taxon>Metazoa</taxon>
        <taxon>Ecdysozoa</taxon>
        <taxon>Arthropoda</taxon>
        <taxon>Chelicerata</taxon>
        <taxon>Arachnida</taxon>
        <taxon>Araneae</taxon>
        <taxon>Araneomorphae</taxon>
        <taxon>Entelegynae</taxon>
        <taxon>Eresoidea</taxon>
        <taxon>Eresidae</taxon>
        <taxon>Stegodyphus</taxon>
    </lineage>
</organism>
<dbReference type="InterPro" id="IPR024061">
    <property type="entry name" value="NDT80_DNA-bd_dom"/>
</dbReference>
<reference evidence="5 6" key="1">
    <citation type="submission" date="2013-11" db="EMBL/GenBank/DDBJ databases">
        <title>Genome sequencing of Stegodyphus mimosarum.</title>
        <authorList>
            <person name="Bechsgaard J."/>
        </authorList>
    </citation>
    <scope>NUCLEOTIDE SEQUENCE [LARGE SCALE GENOMIC DNA]</scope>
</reference>
<keyword evidence="1 2" id="KW-0238">DNA-binding</keyword>
<keyword evidence="6" id="KW-1185">Reference proteome</keyword>
<proteinExistence type="predicted"/>
<dbReference type="GO" id="GO:0005789">
    <property type="term" value="C:endoplasmic reticulum membrane"/>
    <property type="evidence" value="ECO:0007669"/>
    <property type="project" value="TreeGrafter"/>
</dbReference>
<evidence type="ECO:0000256" key="3">
    <source>
        <dbReference type="SAM" id="MobiDB-lite"/>
    </source>
</evidence>
<evidence type="ECO:0000313" key="6">
    <source>
        <dbReference type="Proteomes" id="UP000054359"/>
    </source>
</evidence>
<name>A0A087TFC6_STEMI</name>
<dbReference type="GO" id="GO:0016540">
    <property type="term" value="P:protein autoprocessing"/>
    <property type="evidence" value="ECO:0007669"/>
    <property type="project" value="TreeGrafter"/>
</dbReference>